<dbReference type="Proteomes" id="UP001431776">
    <property type="component" value="Unassembled WGS sequence"/>
</dbReference>
<name>A0AAW6TTP8_9BACT</name>
<dbReference type="Pfam" id="PF04367">
    <property type="entry name" value="DUF502"/>
    <property type="match status" value="1"/>
</dbReference>
<protein>
    <submittedName>
        <fullName evidence="2">DUF502 domain-containing protein</fullName>
    </submittedName>
</protein>
<gene>
    <name evidence="2" type="ORF">QJ522_02970</name>
</gene>
<proteinExistence type="predicted"/>
<feature type="transmembrane region" description="Helical" evidence="1">
    <location>
        <begin position="12"/>
        <end position="33"/>
    </location>
</feature>
<organism evidence="2 3">
    <name type="scientific">Anaerobaca lacustris</name>
    <dbReference type="NCBI Taxonomy" id="3044600"/>
    <lineage>
        <taxon>Bacteria</taxon>
        <taxon>Pseudomonadati</taxon>
        <taxon>Planctomycetota</taxon>
        <taxon>Phycisphaerae</taxon>
        <taxon>Sedimentisphaerales</taxon>
        <taxon>Anaerobacaceae</taxon>
        <taxon>Anaerobaca</taxon>
    </lineage>
</organism>
<dbReference type="EMBL" id="JASCXX010000002">
    <property type="protein sequence ID" value="MDI6447995.1"/>
    <property type="molecule type" value="Genomic_DNA"/>
</dbReference>
<dbReference type="InterPro" id="IPR007462">
    <property type="entry name" value="COV1-like"/>
</dbReference>
<keyword evidence="1" id="KW-0812">Transmembrane</keyword>
<evidence type="ECO:0000313" key="3">
    <source>
        <dbReference type="Proteomes" id="UP001431776"/>
    </source>
</evidence>
<evidence type="ECO:0000256" key="1">
    <source>
        <dbReference type="SAM" id="Phobius"/>
    </source>
</evidence>
<comment type="caution">
    <text evidence="2">The sequence shown here is derived from an EMBL/GenBank/DDBJ whole genome shotgun (WGS) entry which is preliminary data.</text>
</comment>
<sequence>MGKPKEFIKSTLIGGLLVLLPLAIFVYIAIWLFELVRGAIAPLTRLVMARSALQGAVADVVAVGLLVWLCFFVGVLVRTRLGTWLYGLVESRLLRKAPGYSMIKETVAQFLGSRRTPFSSVALVRIFGNDTLASAFVTDTHEDGGYTVFVPTGPNPTSGNIYHLRPENVFPVDTSVEDTMRTIISCGAGSSMLIARFRGAPHPTKKGG</sequence>
<dbReference type="PANTHER" id="PTHR31876:SF26">
    <property type="entry name" value="PROTEIN LIKE COV 2"/>
    <property type="match status" value="1"/>
</dbReference>
<dbReference type="PANTHER" id="PTHR31876">
    <property type="entry name" value="COV-LIKE PROTEIN 1"/>
    <property type="match status" value="1"/>
</dbReference>
<feature type="transmembrane region" description="Helical" evidence="1">
    <location>
        <begin position="53"/>
        <end position="77"/>
    </location>
</feature>
<dbReference type="AlphaFoldDB" id="A0AAW6TTP8"/>
<reference evidence="2" key="1">
    <citation type="submission" date="2023-05" db="EMBL/GenBank/DDBJ databases">
        <title>Anaerotaeda fermentans gen. nov., sp. nov., a novel anaerobic planctomycete of the new family within the order Sedimentisphaerales isolated from Taman Peninsula, Russia.</title>
        <authorList>
            <person name="Khomyakova M.A."/>
            <person name="Merkel A.Y."/>
            <person name="Slobodkin A.I."/>
        </authorList>
    </citation>
    <scope>NUCLEOTIDE SEQUENCE</scope>
    <source>
        <strain evidence="2">M17dextr</strain>
    </source>
</reference>
<keyword evidence="3" id="KW-1185">Reference proteome</keyword>
<accession>A0AAW6TTP8</accession>
<dbReference type="RefSeq" id="WP_349243406.1">
    <property type="nucleotide sequence ID" value="NZ_JASCXX010000002.1"/>
</dbReference>
<evidence type="ECO:0000313" key="2">
    <source>
        <dbReference type="EMBL" id="MDI6447995.1"/>
    </source>
</evidence>
<keyword evidence="1" id="KW-0472">Membrane</keyword>
<keyword evidence="1" id="KW-1133">Transmembrane helix</keyword>